<dbReference type="Gene3D" id="3.40.930.10">
    <property type="entry name" value="Mannitol-specific EII, Chain A"/>
    <property type="match status" value="1"/>
</dbReference>
<organism evidence="13 14">
    <name type="scientific">Staphylococcus kloosii</name>
    <dbReference type="NCBI Taxonomy" id="29384"/>
    <lineage>
        <taxon>Bacteria</taxon>
        <taxon>Bacillati</taxon>
        <taxon>Bacillota</taxon>
        <taxon>Bacilli</taxon>
        <taxon>Bacillales</taxon>
        <taxon>Staphylococcaceae</taxon>
        <taxon>Staphylococcus</taxon>
    </lineage>
</organism>
<dbReference type="GO" id="GO:0009401">
    <property type="term" value="P:phosphoenolpyruvate-dependent sugar phosphotransferase system"/>
    <property type="evidence" value="ECO:0007669"/>
    <property type="project" value="UniProtKB-KW"/>
</dbReference>
<evidence type="ECO:0000256" key="6">
    <source>
        <dbReference type="ARBA" id="ARBA00022679"/>
    </source>
</evidence>
<comment type="caution">
    <text evidence="13">The sequence shown here is derived from an EMBL/GenBank/DDBJ whole genome shotgun (WGS) entry which is preliminary data.</text>
</comment>
<evidence type="ECO:0000256" key="5">
    <source>
        <dbReference type="ARBA" id="ARBA00022553"/>
    </source>
</evidence>
<name>A0A151A3S0_9STAP</name>
<dbReference type="RefSeq" id="WP_061854287.1">
    <property type="nucleotide sequence ID" value="NZ_LUGM01000002.1"/>
</dbReference>
<reference evidence="13 14" key="1">
    <citation type="submission" date="2016-02" db="EMBL/GenBank/DDBJ databases">
        <title>Draft genome sequence of hydrocarbon degrading Staphylococcus saprophyticus Strain CNV2, isolated from crude-oil contaminated soil from Noonmati Oil Refinery, Guwahati, Assam, India.</title>
        <authorList>
            <person name="Mukherjee A."/>
            <person name="Chettri B."/>
            <person name="Langpoklakpam J."/>
            <person name="Singh A.K."/>
            <person name="Chattopadhyay D.J."/>
        </authorList>
    </citation>
    <scope>NUCLEOTIDE SEQUENCE [LARGE SCALE GENOMIC DNA]</scope>
    <source>
        <strain evidence="13 14">CNV2</strain>
    </source>
</reference>
<keyword evidence="7" id="KW-0598">Phosphotransferase system</keyword>
<comment type="function">
    <text evidence="9">The phosphoenolpyruvate-dependent sugar phosphotransferase system (sugar PTS), a major carbohydrate active transport system, catalyzes the phosphorylation of incoming sugar substrates concomitantly with their translocation across the cell membrane. The enzyme II UlaABC PTS system is involved in ascorbate transport.</text>
</comment>
<evidence type="ECO:0000313" key="13">
    <source>
        <dbReference type="EMBL" id="KYH14064.1"/>
    </source>
</evidence>
<dbReference type="InterPro" id="IPR002178">
    <property type="entry name" value="PTS_EIIA_type-2_dom"/>
</dbReference>
<evidence type="ECO:0000256" key="10">
    <source>
        <dbReference type="ARBA" id="ARBA00041175"/>
    </source>
</evidence>
<evidence type="ECO:0000313" key="14">
    <source>
        <dbReference type="Proteomes" id="UP000075418"/>
    </source>
</evidence>
<dbReference type="SUPFAM" id="SSF55804">
    <property type="entry name" value="Phoshotransferase/anion transport protein"/>
    <property type="match status" value="1"/>
</dbReference>
<evidence type="ECO:0000259" key="12">
    <source>
        <dbReference type="PROSITE" id="PS51094"/>
    </source>
</evidence>
<gene>
    <name evidence="13" type="ORF">A0131_04525</name>
</gene>
<keyword evidence="5" id="KW-0597">Phosphoprotein</keyword>
<dbReference type="InterPro" id="IPR016152">
    <property type="entry name" value="PTrfase/Anion_transptr"/>
</dbReference>
<keyword evidence="3" id="KW-0813">Transport</keyword>
<evidence type="ECO:0000256" key="3">
    <source>
        <dbReference type="ARBA" id="ARBA00022448"/>
    </source>
</evidence>
<evidence type="ECO:0000256" key="11">
    <source>
        <dbReference type="ARBA" id="ARBA00042072"/>
    </source>
</evidence>
<evidence type="ECO:0000256" key="8">
    <source>
        <dbReference type="ARBA" id="ARBA00022777"/>
    </source>
</evidence>
<evidence type="ECO:0000256" key="7">
    <source>
        <dbReference type="ARBA" id="ARBA00022683"/>
    </source>
</evidence>
<dbReference type="GO" id="GO:0005737">
    <property type="term" value="C:cytoplasm"/>
    <property type="evidence" value="ECO:0007669"/>
    <property type="project" value="UniProtKB-SubCell"/>
</dbReference>
<sequence length="156" mass="17290">MVSFKESIINEQSIWLNQDAENWEEAVTIATAPLLQSGAITTNYVEAIIQNTKKYGPYYLLMDGMAMPHARPEDGVNRDAFSLVIFNEPIDFGDHKRASVFVVLAATSSDIHTSIAIPQIVSVFEIDNIIDKLTTATSVEEIIAHIDKADISEYIS</sequence>
<evidence type="ECO:0000256" key="4">
    <source>
        <dbReference type="ARBA" id="ARBA00022490"/>
    </source>
</evidence>
<dbReference type="GO" id="GO:0016301">
    <property type="term" value="F:kinase activity"/>
    <property type="evidence" value="ECO:0007669"/>
    <property type="project" value="UniProtKB-KW"/>
</dbReference>
<evidence type="ECO:0000256" key="9">
    <source>
        <dbReference type="ARBA" id="ARBA00037387"/>
    </source>
</evidence>
<dbReference type="PANTHER" id="PTHR36203:SF1">
    <property type="entry name" value="ASCORBATE-SPECIFIC PTS SYSTEM EIIA COMPONENT"/>
    <property type="match status" value="1"/>
</dbReference>
<protein>
    <recommendedName>
        <fullName evidence="10">Ascorbate-specific PTS system EIIA component</fullName>
    </recommendedName>
    <alternativeName>
        <fullName evidence="11">Ascorbate-specific phosphotransferase enzyme IIA component</fullName>
    </alternativeName>
</protein>
<dbReference type="Proteomes" id="UP000075418">
    <property type="component" value="Unassembled WGS sequence"/>
</dbReference>
<evidence type="ECO:0000256" key="2">
    <source>
        <dbReference type="ARBA" id="ARBA00011798"/>
    </source>
</evidence>
<dbReference type="EMBL" id="LUGM01000002">
    <property type="protein sequence ID" value="KYH14064.1"/>
    <property type="molecule type" value="Genomic_DNA"/>
</dbReference>
<dbReference type="AlphaFoldDB" id="A0A151A3S0"/>
<keyword evidence="4" id="KW-0963">Cytoplasm</keyword>
<comment type="subunit">
    <text evidence="2">Homodimer or homotrimer. Seems to be a monomer when not phosphorylated.</text>
</comment>
<accession>A0A151A3S0</accession>
<evidence type="ECO:0000256" key="1">
    <source>
        <dbReference type="ARBA" id="ARBA00004496"/>
    </source>
</evidence>
<keyword evidence="6" id="KW-0808">Transferase</keyword>
<keyword evidence="8" id="KW-0418">Kinase</keyword>
<dbReference type="PANTHER" id="PTHR36203">
    <property type="entry name" value="ASCORBATE-SPECIFIC PTS SYSTEM EIIA COMPONENT"/>
    <property type="match status" value="1"/>
</dbReference>
<dbReference type="Pfam" id="PF00359">
    <property type="entry name" value="PTS_EIIA_2"/>
    <property type="match status" value="1"/>
</dbReference>
<dbReference type="PROSITE" id="PS51094">
    <property type="entry name" value="PTS_EIIA_TYPE_2"/>
    <property type="match status" value="1"/>
</dbReference>
<dbReference type="CDD" id="cd00211">
    <property type="entry name" value="PTS_IIA_fru"/>
    <property type="match status" value="1"/>
</dbReference>
<comment type="subcellular location">
    <subcellularLocation>
        <location evidence="1">Cytoplasm</location>
    </subcellularLocation>
</comment>
<feature type="domain" description="PTS EIIA type-2" evidence="12">
    <location>
        <begin position="7"/>
        <end position="149"/>
    </location>
</feature>
<proteinExistence type="predicted"/>
<dbReference type="InterPro" id="IPR051351">
    <property type="entry name" value="Ascorbate-PTS_EIIA_comp"/>
</dbReference>